<comment type="caution">
    <text evidence="1">The sequence shown here is derived from an EMBL/GenBank/DDBJ whole genome shotgun (WGS) entry which is preliminary data.</text>
</comment>
<sequence>MADIGQNWLTMRFIFRVLIVFLLASAYVSAQRSIKHEALVSNASSSIHTQSNNLLAAMNFLWQPNQSGYQHVWPEMEFGWRIVVGSAIGIFGAAFGSVGGVGGGGIFVPMLSLIIGFDPKSATAISKCMIMGAAVSTVYYNLKLRHPTLDMPIIDYDLVLIIQPVLMLGISIGVSLNVIFADWMVTVLLIILCIVTSIKAFFKGLDTWKTETRLTEVTCIERDEVVYFSLTEFLLTLLSVWNRVLVPVLMKARITSHFLVAQAPILRSSPRRDYKPLLGGSSTDPQKFTKNPEVTVLENIRWKELGLLTFVWVAYLALQIAKNYTATCSSGYWVLNLLQIPVSVGVFLYEAIGLYKGRRVIASKGDDGKNWGVYQLGQWCACGMVAGLVGGLLGIGGGFIMGPLFLELGIPPQVASATATFGMTFSSSMSVVEFHLLNRFPVPYALYFIVVALIAAFIGQYIITKLITITGRASLIIFVLAFTIFVSALSLGGVGLSDMIGKIEHGEYMGFENLCKYNA</sequence>
<protein>
    <submittedName>
        <fullName evidence="1">Uncharacterized protein</fullName>
    </submittedName>
</protein>
<gene>
    <name evidence="1" type="ORF">Pint_12795</name>
</gene>
<evidence type="ECO:0000313" key="1">
    <source>
        <dbReference type="EMBL" id="KAJ0031983.1"/>
    </source>
</evidence>
<keyword evidence="2" id="KW-1185">Reference proteome</keyword>
<organism evidence="1 2">
    <name type="scientific">Pistacia integerrima</name>
    <dbReference type="NCBI Taxonomy" id="434235"/>
    <lineage>
        <taxon>Eukaryota</taxon>
        <taxon>Viridiplantae</taxon>
        <taxon>Streptophyta</taxon>
        <taxon>Embryophyta</taxon>
        <taxon>Tracheophyta</taxon>
        <taxon>Spermatophyta</taxon>
        <taxon>Magnoliopsida</taxon>
        <taxon>eudicotyledons</taxon>
        <taxon>Gunneridae</taxon>
        <taxon>Pentapetalae</taxon>
        <taxon>rosids</taxon>
        <taxon>malvids</taxon>
        <taxon>Sapindales</taxon>
        <taxon>Anacardiaceae</taxon>
        <taxon>Pistacia</taxon>
    </lineage>
</organism>
<proteinExistence type="predicted"/>
<dbReference type="EMBL" id="CM047743">
    <property type="protein sequence ID" value="KAJ0031983.1"/>
    <property type="molecule type" value="Genomic_DNA"/>
</dbReference>
<reference evidence="2" key="1">
    <citation type="journal article" date="2023" name="G3 (Bethesda)">
        <title>Genome assembly and association tests identify interacting loci associated with vigor, precocity, and sex in interspecific pistachio rootstocks.</title>
        <authorList>
            <person name="Palmer W."/>
            <person name="Jacygrad E."/>
            <person name="Sagayaradj S."/>
            <person name="Cavanaugh K."/>
            <person name="Han R."/>
            <person name="Bertier L."/>
            <person name="Beede B."/>
            <person name="Kafkas S."/>
            <person name="Golino D."/>
            <person name="Preece J."/>
            <person name="Michelmore R."/>
        </authorList>
    </citation>
    <scope>NUCLEOTIDE SEQUENCE [LARGE SCALE GENOMIC DNA]</scope>
</reference>
<accession>A0ACC0YBS8</accession>
<name>A0ACC0YBS8_9ROSI</name>
<dbReference type="Proteomes" id="UP001163603">
    <property type="component" value="Chromosome 8"/>
</dbReference>
<evidence type="ECO:0000313" key="2">
    <source>
        <dbReference type="Proteomes" id="UP001163603"/>
    </source>
</evidence>